<evidence type="ECO:0000256" key="2">
    <source>
        <dbReference type="ARBA" id="ARBA00022603"/>
    </source>
</evidence>
<organism evidence="9 10">
    <name type="scientific">Lutzomyia longipalpis</name>
    <name type="common">Sand fly</name>
    <dbReference type="NCBI Taxonomy" id="7200"/>
    <lineage>
        <taxon>Eukaryota</taxon>
        <taxon>Metazoa</taxon>
        <taxon>Ecdysozoa</taxon>
        <taxon>Arthropoda</taxon>
        <taxon>Hexapoda</taxon>
        <taxon>Insecta</taxon>
        <taxon>Pterygota</taxon>
        <taxon>Neoptera</taxon>
        <taxon>Endopterygota</taxon>
        <taxon>Diptera</taxon>
        <taxon>Nematocera</taxon>
        <taxon>Psychodoidea</taxon>
        <taxon>Psychodidae</taxon>
        <taxon>Lutzomyia</taxon>
        <taxon>Lutzomyia</taxon>
    </lineage>
</organism>
<comment type="similarity">
    <text evidence="1 6">Belongs to the methyltransferase superfamily.</text>
</comment>
<dbReference type="EMBL" id="AJWK01024050">
    <property type="status" value="NOT_ANNOTATED_CDS"/>
    <property type="molecule type" value="Genomic_DNA"/>
</dbReference>
<feature type="region of interest" description="Disordered" evidence="7">
    <location>
        <begin position="1035"/>
        <end position="1086"/>
    </location>
</feature>
<keyword evidence="2 6" id="KW-0489">Methyltransferase</keyword>
<feature type="compositionally biased region" description="Polar residues" evidence="7">
    <location>
        <begin position="1040"/>
        <end position="1057"/>
    </location>
</feature>
<evidence type="ECO:0000256" key="4">
    <source>
        <dbReference type="ARBA" id="ARBA00022691"/>
    </source>
</evidence>
<reference evidence="9" key="1">
    <citation type="submission" date="2020-05" db="UniProtKB">
        <authorList>
            <consortium name="EnsemblMetazoa"/>
        </authorList>
    </citation>
    <scope>IDENTIFICATION</scope>
    <source>
        <strain evidence="9">Jacobina</strain>
    </source>
</reference>
<feature type="region of interest" description="Disordered" evidence="7">
    <location>
        <begin position="864"/>
        <end position="907"/>
    </location>
</feature>
<dbReference type="AlphaFoldDB" id="A0A1B0CQU3"/>
<dbReference type="VEuPathDB" id="VectorBase:LLOJ007242"/>
<feature type="compositionally biased region" description="Polar residues" evidence="7">
    <location>
        <begin position="804"/>
        <end position="821"/>
    </location>
</feature>
<feature type="region of interest" description="Disordered" evidence="7">
    <location>
        <begin position="187"/>
        <end position="381"/>
    </location>
</feature>
<keyword evidence="10" id="KW-1185">Reference proteome</keyword>
<dbReference type="InterPro" id="IPR041698">
    <property type="entry name" value="Methyltransf_25"/>
</dbReference>
<evidence type="ECO:0000313" key="9">
    <source>
        <dbReference type="EnsemblMetazoa" id="LLOJ007242-PA"/>
    </source>
</evidence>
<dbReference type="PROSITE" id="PS51515">
    <property type="entry name" value="BIN3_SAM"/>
    <property type="match status" value="1"/>
</dbReference>
<dbReference type="VEuPathDB" id="VectorBase:LLONM1_002038"/>
<feature type="compositionally biased region" description="Low complexity" evidence="7">
    <location>
        <begin position="218"/>
        <end position="228"/>
    </location>
</feature>
<sequence length="1136" mass="127092">MTERVSTDNPPQEAAAAAVREQNPEDVLSPEVKTIGTQSTTSRKGGSRSKRKRQQANMMMWAFKRKKSGQANQENCQLSRKHYQKSSNFKNRRLQVFPTISKFFLPDKRPRKELIVPPTKFLLGGNISDPLNLNSLQNEAISASMNAATPKSSPMTTPPKVEVIIPPNIRDPLHLLDPVDSIEYEKQLISPMKRRSKHRNRKKKKPNKRDVAGGGDDAAGQPAAVQGARMGKEEPPAERPPEEQVSGDESKRAANERERAVRELKLDLSECGGRKRKTSEGPGSGNGKPKLRRMDSMDKIVSPVIPQPGTWKRPPRPIPTGPGRSRTRTHSQSTQADESELQSPLEENKEPSFKEEGGEVKAEVDAGRQDEQEEAPVVVKKPRFKGKDERFQYGNYDRYYGYRNLNEMMDVRLKVFSQHPFLFQKKDILDIGCNVGHLTIAVAKNLNPKSVMGIDIDPKLIERARKNLSLYVRIPQSPKAATETKSEDNDAKGHTEGTKEKEAGGEKRRVKWTKKRPKQENRGKKPEFFPSSFPLCYGSVPQIGAPDDAGAHDADAASKFPGNVFFRTLNYVLKDESLLGADAQQYDLIMCLSVTKWIHLNFGDAGLKIAFKRMFSQLRPGGKLILEAQNWASYKKKKRLTETIFNNYKAIEFFPNKFHEYLLSPEVGFSHSYALGVPRHLSKGFRRPIQLYVKGDFTPSQVRWSDAHHPQTPYTPYRGIYAEMMLPPPRLNSVYGPESTPYANCGSYSYRYTPSQSISSTSQYYNPLETDSYLPSYDSEVPGRRYCFVASPVYNGVWSPPASGRNSTSQTPIYSSGSNSMRECDGEEGYGGGRRHVYPPGMSTRSDECEGVSGDIQHVYAINEDGNSCDNSSSPQINNQPSDPENEESQPPFVTNQSPHPEVGFSHSYALGVPRHLSKGFRRPIQLYVKGDFTPSQVRWSDAHHPQTPYTPYRGIYAEMMLPPPRLNSVYGPESTPYANCGSYSYRYTPSQSISSTSQYYNPLETDSYLPSYDSEVPGRRYCFVASPVYNGVWSPPASGRNSTSQTPIYSSGSNSMRECDGEEGYGGGRRHVYPPGMSTRSDECEGVSGDIQHVYAINEDGNSCDNSSSPQINNQPSDPENEESQPPFVTNQSPQ</sequence>
<dbReference type="Gene3D" id="3.40.50.150">
    <property type="entry name" value="Vaccinia Virus protein VP39"/>
    <property type="match status" value="1"/>
</dbReference>
<evidence type="ECO:0000259" key="8">
    <source>
        <dbReference type="PROSITE" id="PS51515"/>
    </source>
</evidence>
<dbReference type="EMBL" id="AJWK01024049">
    <property type="status" value="NOT_ANNOTATED_CDS"/>
    <property type="molecule type" value="Genomic_DNA"/>
</dbReference>
<feature type="compositionally biased region" description="Low complexity" evidence="7">
    <location>
        <begin position="870"/>
        <end position="883"/>
    </location>
</feature>
<dbReference type="Pfam" id="PF13649">
    <property type="entry name" value="Methyltransf_25"/>
    <property type="match status" value="1"/>
</dbReference>
<dbReference type="PANTHER" id="PTHR12315:SF0">
    <property type="entry name" value="7SK SNRNA METHYLPHOSPHATE CAPPING ENZYME"/>
    <property type="match status" value="1"/>
</dbReference>
<keyword evidence="3 6" id="KW-0808">Transferase</keyword>
<dbReference type="CDD" id="cd02440">
    <property type="entry name" value="AdoMet_MTases"/>
    <property type="match status" value="1"/>
</dbReference>
<dbReference type="GO" id="GO:0040031">
    <property type="term" value="P:snRNA modification"/>
    <property type="evidence" value="ECO:0007669"/>
    <property type="project" value="TreeGrafter"/>
</dbReference>
<feature type="region of interest" description="Disordered" evidence="7">
    <location>
        <begin position="1"/>
        <end position="57"/>
    </location>
</feature>
<dbReference type="InterPro" id="IPR024160">
    <property type="entry name" value="BIN3_SAM-bd_dom"/>
</dbReference>
<dbReference type="GO" id="GO:0032259">
    <property type="term" value="P:methylation"/>
    <property type="evidence" value="ECO:0007669"/>
    <property type="project" value="UniProtKB-KW"/>
</dbReference>
<protein>
    <recommendedName>
        <fullName evidence="6">RNA methyltransferase</fullName>
        <ecNumber evidence="6">2.1.1.-</ecNumber>
    </recommendedName>
</protein>
<feature type="compositionally biased region" description="Basic residues" evidence="7">
    <location>
        <begin position="192"/>
        <end position="207"/>
    </location>
</feature>
<evidence type="ECO:0000313" key="10">
    <source>
        <dbReference type="Proteomes" id="UP000092461"/>
    </source>
</evidence>
<feature type="compositionally biased region" description="Basic and acidic residues" evidence="7">
    <location>
        <begin position="346"/>
        <end position="370"/>
    </location>
</feature>
<evidence type="ECO:0000256" key="7">
    <source>
        <dbReference type="SAM" id="MobiDB-lite"/>
    </source>
</evidence>
<dbReference type="GO" id="GO:0008171">
    <property type="term" value="F:O-methyltransferase activity"/>
    <property type="evidence" value="ECO:0007669"/>
    <property type="project" value="UniProtKB-UniRule"/>
</dbReference>
<feature type="region of interest" description="Disordered" evidence="7">
    <location>
        <begin position="799"/>
        <end position="850"/>
    </location>
</feature>
<dbReference type="InterPro" id="IPR029063">
    <property type="entry name" value="SAM-dependent_MTases_sf"/>
</dbReference>
<feature type="compositionally biased region" description="Low complexity" evidence="7">
    <location>
        <begin position="1106"/>
        <end position="1119"/>
    </location>
</feature>
<feature type="region of interest" description="Disordered" evidence="7">
    <location>
        <begin position="477"/>
        <end position="527"/>
    </location>
</feature>
<feature type="compositionally biased region" description="Basic and acidic residues" evidence="7">
    <location>
        <begin position="482"/>
        <end position="507"/>
    </location>
</feature>
<feature type="compositionally biased region" description="Basic and acidic residues" evidence="7">
    <location>
        <begin position="230"/>
        <end position="268"/>
    </location>
</feature>
<feature type="compositionally biased region" description="Basic residues" evidence="7">
    <location>
        <begin position="45"/>
        <end position="54"/>
    </location>
</feature>
<dbReference type="SUPFAM" id="SSF53335">
    <property type="entry name" value="S-adenosyl-L-methionine-dependent methyltransferases"/>
    <property type="match status" value="1"/>
</dbReference>
<name>A0A1B0CQU3_LUTLO</name>
<feature type="compositionally biased region" description="Basic and acidic residues" evidence="7">
    <location>
        <begin position="518"/>
        <end position="527"/>
    </location>
</feature>
<dbReference type="Proteomes" id="UP000092461">
    <property type="component" value="Unassembled WGS sequence"/>
</dbReference>
<dbReference type="GO" id="GO:0008173">
    <property type="term" value="F:RNA methyltransferase activity"/>
    <property type="evidence" value="ECO:0007669"/>
    <property type="project" value="UniProtKB-UniRule"/>
</dbReference>
<proteinExistence type="inferred from homology"/>
<dbReference type="InterPro" id="IPR039772">
    <property type="entry name" value="Bin3-like"/>
</dbReference>
<evidence type="ECO:0000256" key="5">
    <source>
        <dbReference type="PROSITE-ProRule" id="PRU00848"/>
    </source>
</evidence>
<feature type="region of interest" description="Disordered" evidence="7">
    <location>
        <begin position="1099"/>
        <end position="1136"/>
    </location>
</feature>
<evidence type="ECO:0000256" key="1">
    <source>
        <dbReference type="ARBA" id="ARBA00008361"/>
    </source>
</evidence>
<feature type="domain" description="Bin3-type SAM" evidence="8">
    <location>
        <begin position="410"/>
        <end position="697"/>
    </location>
</feature>
<dbReference type="GO" id="GO:0017069">
    <property type="term" value="F:snRNA binding"/>
    <property type="evidence" value="ECO:0007669"/>
    <property type="project" value="TreeGrafter"/>
</dbReference>
<dbReference type="InterPro" id="IPR010675">
    <property type="entry name" value="Bin3_C"/>
</dbReference>
<evidence type="ECO:0000256" key="3">
    <source>
        <dbReference type="ARBA" id="ARBA00022679"/>
    </source>
</evidence>
<dbReference type="Pfam" id="PF06859">
    <property type="entry name" value="Bin3"/>
    <property type="match status" value="1"/>
</dbReference>
<feature type="compositionally biased region" description="Basic residues" evidence="7">
    <location>
        <begin position="508"/>
        <end position="517"/>
    </location>
</feature>
<dbReference type="PANTHER" id="PTHR12315">
    <property type="entry name" value="BICOID-INTERACTING PROTEIN RELATED"/>
    <property type="match status" value="1"/>
</dbReference>
<dbReference type="EC" id="2.1.1.-" evidence="6"/>
<keyword evidence="4 5" id="KW-0949">S-adenosyl-L-methionine</keyword>
<dbReference type="EnsemblMetazoa" id="LLOJ007242-RA">
    <property type="protein sequence ID" value="LLOJ007242-PA"/>
    <property type="gene ID" value="LLOJ007242"/>
</dbReference>
<accession>A0A1B0CQU3</accession>
<evidence type="ECO:0000256" key="6">
    <source>
        <dbReference type="RuleBase" id="RU367087"/>
    </source>
</evidence>